<keyword evidence="3" id="KW-0732">Signal</keyword>
<sequence>MKPKRIGAIAALMLLLPGGTGSALAAPRADPPRPVPSGTELAVRPGERVSVTTEARVSGDAFNGVRVTSPAFAADGTLRMDESLLVAVVTVSCTAAPGSYEVRFGSPLGYENGPAIDRLWGSVRVALADAAERAQCARQVAQRQPESQEERYPADTEWPASPWDVRTVPAGGQLKAEDGLEMGGDGMVKLSSPGFTRPVVMHGDKRVTATVRIRCDAQPGLYTVHWKEEGKPAKIWARYRVTAASPGCQDPAVAPQKAPWLLGAAALAAVGAAGHALVRRRRKVSR</sequence>
<dbReference type="Proteomes" id="UP001520654">
    <property type="component" value="Unassembled WGS sequence"/>
</dbReference>
<feature type="chain" id="PRO_5045762839" evidence="3">
    <location>
        <begin position="26"/>
        <end position="286"/>
    </location>
</feature>
<feature type="transmembrane region" description="Helical" evidence="2">
    <location>
        <begin position="258"/>
        <end position="278"/>
    </location>
</feature>
<comment type="caution">
    <text evidence="4">The sequence shown here is derived from an EMBL/GenBank/DDBJ whole genome shotgun (WGS) entry which is preliminary data.</text>
</comment>
<keyword evidence="5" id="KW-1185">Reference proteome</keyword>
<evidence type="ECO:0000256" key="2">
    <source>
        <dbReference type="SAM" id="Phobius"/>
    </source>
</evidence>
<evidence type="ECO:0000313" key="4">
    <source>
        <dbReference type="EMBL" id="MCC0097679.1"/>
    </source>
</evidence>
<protein>
    <submittedName>
        <fullName evidence="4">Uncharacterized protein</fullName>
    </submittedName>
</protein>
<feature type="region of interest" description="Disordered" evidence="1">
    <location>
        <begin position="138"/>
        <end position="168"/>
    </location>
</feature>
<proteinExistence type="predicted"/>
<keyword evidence="2" id="KW-0472">Membrane</keyword>
<evidence type="ECO:0000256" key="1">
    <source>
        <dbReference type="SAM" id="MobiDB-lite"/>
    </source>
</evidence>
<evidence type="ECO:0000256" key="3">
    <source>
        <dbReference type="SAM" id="SignalP"/>
    </source>
</evidence>
<organism evidence="4 5">
    <name type="scientific">Streptomyces flavotricini</name>
    <dbReference type="NCBI Taxonomy" id="66888"/>
    <lineage>
        <taxon>Bacteria</taxon>
        <taxon>Bacillati</taxon>
        <taxon>Actinomycetota</taxon>
        <taxon>Actinomycetes</taxon>
        <taxon>Kitasatosporales</taxon>
        <taxon>Streptomycetaceae</taxon>
        <taxon>Streptomyces</taxon>
    </lineage>
</organism>
<feature type="signal peptide" evidence="3">
    <location>
        <begin position="1"/>
        <end position="25"/>
    </location>
</feature>
<dbReference type="EMBL" id="JAINUL010000001">
    <property type="protein sequence ID" value="MCC0097679.1"/>
    <property type="molecule type" value="Genomic_DNA"/>
</dbReference>
<keyword evidence="2" id="KW-0812">Transmembrane</keyword>
<reference evidence="4 5" key="1">
    <citation type="submission" date="2021-08" db="EMBL/GenBank/DDBJ databases">
        <title>Genomic Architecture of Streptomyces flavotricini NGL1 and Streptomyces erythrochromogenes HMS4 With Differential Plant Beneficial attributes and laccase production capabilities.</title>
        <authorList>
            <person name="Salwan R."/>
            <person name="Kaur R."/>
            <person name="Sharma V."/>
        </authorList>
    </citation>
    <scope>NUCLEOTIDE SEQUENCE [LARGE SCALE GENOMIC DNA]</scope>
    <source>
        <strain evidence="4 5">NGL1</strain>
    </source>
</reference>
<evidence type="ECO:0000313" key="5">
    <source>
        <dbReference type="Proteomes" id="UP001520654"/>
    </source>
</evidence>
<name>A0ABS8EBR7_9ACTN</name>
<keyword evidence="2" id="KW-1133">Transmembrane helix</keyword>
<accession>A0ABS8EBR7</accession>
<gene>
    <name evidence="4" type="ORF">K7B10_23440</name>
</gene>